<dbReference type="InterPro" id="IPR016181">
    <property type="entry name" value="Acyl_CoA_acyltransferase"/>
</dbReference>
<gene>
    <name evidence="3" type="ORF">BO88DRAFT_463503</name>
</gene>
<evidence type="ECO:0000259" key="2">
    <source>
        <dbReference type="PROSITE" id="PS51186"/>
    </source>
</evidence>
<evidence type="ECO:0000256" key="1">
    <source>
        <dbReference type="SAM" id="MobiDB-lite"/>
    </source>
</evidence>
<reference evidence="3" key="1">
    <citation type="submission" date="2016-12" db="EMBL/GenBank/DDBJ databases">
        <title>The genomes of Aspergillus section Nigri reveals drivers in fungal speciation.</title>
        <authorList>
            <consortium name="DOE Joint Genome Institute"/>
            <person name="Vesth T.C."/>
            <person name="Nybo J."/>
            <person name="Theobald S."/>
            <person name="Brandl J."/>
            <person name="Frisvad J.C."/>
            <person name="Nielsen K.F."/>
            <person name="Lyhne E.K."/>
            <person name="Kogle M.E."/>
            <person name="Kuo A."/>
            <person name="Riley R."/>
            <person name="Clum A."/>
            <person name="Nolan M."/>
            <person name="Lipzen A."/>
            <person name="Salamov A."/>
            <person name="Henrissat B."/>
            <person name="Wiebenga A."/>
            <person name="De Vries R.P."/>
            <person name="Grigoriev I.V."/>
            <person name="Mortensen U.H."/>
            <person name="Andersen M.R."/>
            <person name="Baker S.E."/>
        </authorList>
    </citation>
    <scope>NUCLEOTIDE SEQUENCE [LARGE SCALE GENOMIC DNA]</scope>
    <source>
        <strain evidence="3">CBS 113365</strain>
    </source>
</reference>
<dbReference type="EMBL" id="KZ821626">
    <property type="protein sequence ID" value="PYH68448.1"/>
    <property type="molecule type" value="Genomic_DNA"/>
</dbReference>
<dbReference type="Pfam" id="PF00583">
    <property type="entry name" value="Acetyltransf_1"/>
    <property type="match status" value="1"/>
</dbReference>
<dbReference type="GO" id="GO:0016747">
    <property type="term" value="F:acyltransferase activity, transferring groups other than amino-acyl groups"/>
    <property type="evidence" value="ECO:0007669"/>
    <property type="project" value="InterPro"/>
</dbReference>
<protein>
    <recommendedName>
        <fullName evidence="2">N-acetyltransferase domain-containing protein</fullName>
    </recommendedName>
</protein>
<name>A0A319BZ57_ASPVC</name>
<keyword evidence="4" id="KW-1185">Reference proteome</keyword>
<dbReference type="InterPro" id="IPR052523">
    <property type="entry name" value="Trichothecene_AcTrans"/>
</dbReference>
<evidence type="ECO:0000313" key="3">
    <source>
        <dbReference type="EMBL" id="PYH68448.1"/>
    </source>
</evidence>
<dbReference type="InterPro" id="IPR000182">
    <property type="entry name" value="GNAT_dom"/>
</dbReference>
<dbReference type="OrthoDB" id="61113at2759"/>
<feature type="domain" description="N-acetyltransferase" evidence="2">
    <location>
        <begin position="95"/>
        <end position="262"/>
    </location>
</feature>
<sequence length="266" mass="29835">MPPKQYTLHPAHPSHSPTLAETMILSRLTDPHWAFLFTPSTTPSTIISSTMSRLPHTLTTARDVRRHEVVTTSGIASTPRPGTEDAEHTTLEDKERVIGYARWTLPPSLSNRDDVWPSAQVPEPSAQEKEQFKKRYDLGSDEKGRVKGMKSDGLLEYRGTPLEEVEERVLRDVVGGGEEVLTLEYLTTHPDYWRQGVGSMLVQSGLRVADQYGIKTYVMSEPAGLKVYLNHGFRVVDEITVEYAQFGGTEPTTHYFLVREAVVVVN</sequence>
<dbReference type="Proteomes" id="UP000248405">
    <property type="component" value="Unassembled WGS sequence"/>
</dbReference>
<dbReference type="PROSITE" id="PS51186">
    <property type="entry name" value="GNAT"/>
    <property type="match status" value="1"/>
</dbReference>
<dbReference type="RefSeq" id="XP_025562242.1">
    <property type="nucleotide sequence ID" value="XM_025711260.1"/>
</dbReference>
<organism evidence="3 4">
    <name type="scientific">Aspergillus vadensis (strain CBS 113365 / IMI 142717 / IBT 24658)</name>
    <dbReference type="NCBI Taxonomy" id="1448311"/>
    <lineage>
        <taxon>Eukaryota</taxon>
        <taxon>Fungi</taxon>
        <taxon>Dikarya</taxon>
        <taxon>Ascomycota</taxon>
        <taxon>Pezizomycotina</taxon>
        <taxon>Eurotiomycetes</taxon>
        <taxon>Eurotiomycetidae</taxon>
        <taxon>Eurotiales</taxon>
        <taxon>Aspergillaceae</taxon>
        <taxon>Aspergillus</taxon>
        <taxon>Aspergillus subgen. Circumdati</taxon>
    </lineage>
</organism>
<evidence type="ECO:0000313" key="4">
    <source>
        <dbReference type="Proteomes" id="UP000248405"/>
    </source>
</evidence>
<dbReference type="GeneID" id="37215852"/>
<proteinExistence type="predicted"/>
<dbReference type="PANTHER" id="PTHR42791">
    <property type="entry name" value="GNAT FAMILY ACETYLTRANSFERASE"/>
    <property type="match status" value="1"/>
</dbReference>
<dbReference type="CDD" id="cd04301">
    <property type="entry name" value="NAT_SF"/>
    <property type="match status" value="1"/>
</dbReference>
<dbReference type="Gene3D" id="3.40.630.30">
    <property type="match status" value="1"/>
</dbReference>
<accession>A0A319BZ57</accession>
<dbReference type="PANTHER" id="PTHR42791:SF2">
    <property type="entry name" value="N-ACETYLTRANSFERASE DOMAIN-CONTAINING PROTEIN"/>
    <property type="match status" value="1"/>
</dbReference>
<feature type="region of interest" description="Disordered" evidence="1">
    <location>
        <begin position="111"/>
        <end position="131"/>
    </location>
</feature>
<dbReference type="AlphaFoldDB" id="A0A319BZ57"/>
<dbReference type="SUPFAM" id="SSF55729">
    <property type="entry name" value="Acyl-CoA N-acyltransferases (Nat)"/>
    <property type="match status" value="1"/>
</dbReference>